<sequence length="68" mass="7724">MTEGIQLTPKLYRTFIKKGCNYLRNMGTILALNSNSRLKEKLKKKGTIMLLYRTTTTITSTPPPLPHS</sequence>
<organism evidence="1 2">
    <name type="scientific">Etheostoma spectabile</name>
    <name type="common">orangethroat darter</name>
    <dbReference type="NCBI Taxonomy" id="54343"/>
    <lineage>
        <taxon>Eukaryota</taxon>
        <taxon>Metazoa</taxon>
        <taxon>Chordata</taxon>
        <taxon>Craniata</taxon>
        <taxon>Vertebrata</taxon>
        <taxon>Euteleostomi</taxon>
        <taxon>Actinopterygii</taxon>
        <taxon>Neopterygii</taxon>
        <taxon>Teleostei</taxon>
        <taxon>Neoteleostei</taxon>
        <taxon>Acanthomorphata</taxon>
        <taxon>Eupercaria</taxon>
        <taxon>Perciformes</taxon>
        <taxon>Percoidei</taxon>
        <taxon>Percidae</taxon>
        <taxon>Etheostomatinae</taxon>
        <taxon>Etheostoma</taxon>
    </lineage>
</organism>
<proteinExistence type="predicted"/>
<accession>A0A5J5DQU6</accession>
<evidence type="ECO:0000313" key="1">
    <source>
        <dbReference type="EMBL" id="KAA8595817.1"/>
    </source>
</evidence>
<keyword evidence="2" id="KW-1185">Reference proteome</keyword>
<evidence type="ECO:0000313" key="2">
    <source>
        <dbReference type="Proteomes" id="UP000327493"/>
    </source>
</evidence>
<dbReference type="EMBL" id="VOFY01000001">
    <property type="protein sequence ID" value="KAA8595817.1"/>
    <property type="molecule type" value="Genomic_DNA"/>
</dbReference>
<comment type="caution">
    <text evidence="1">The sequence shown here is derived from an EMBL/GenBank/DDBJ whole genome shotgun (WGS) entry which is preliminary data.</text>
</comment>
<name>A0A5J5DQU6_9PERO</name>
<dbReference type="Proteomes" id="UP000327493">
    <property type="component" value="Chromosome 1"/>
</dbReference>
<protein>
    <submittedName>
        <fullName evidence="1">Uncharacterized protein</fullName>
    </submittedName>
</protein>
<gene>
    <name evidence="1" type="ORF">FQN60_011108</name>
</gene>
<reference evidence="1 2" key="1">
    <citation type="submission" date="2019-08" db="EMBL/GenBank/DDBJ databases">
        <title>A chromosome-level genome assembly, high-density linkage maps, and genome scans reveal the genomic architecture of hybrid incompatibilities underlying speciation via character displacement in darters (Percidae: Etheostominae).</title>
        <authorList>
            <person name="Moran R.L."/>
            <person name="Catchen J.M."/>
            <person name="Fuller R.C."/>
        </authorList>
    </citation>
    <scope>NUCLEOTIDE SEQUENCE [LARGE SCALE GENOMIC DNA]</scope>
    <source>
        <strain evidence="1">EspeVRDwgs_2016</strain>
        <tissue evidence="1">Muscle</tissue>
    </source>
</reference>
<dbReference type="AlphaFoldDB" id="A0A5J5DQU6"/>